<evidence type="ECO:0000259" key="3">
    <source>
        <dbReference type="Pfam" id="PF08125"/>
    </source>
</evidence>
<dbReference type="GO" id="GO:0016616">
    <property type="term" value="F:oxidoreductase activity, acting on the CH-OH group of donors, NAD or NADP as acceptor"/>
    <property type="evidence" value="ECO:0007669"/>
    <property type="project" value="TreeGrafter"/>
</dbReference>
<dbReference type="InterPro" id="IPR050988">
    <property type="entry name" value="Mannitol_DH/Oxidoreductase"/>
</dbReference>
<dbReference type="PANTHER" id="PTHR43362:SF1">
    <property type="entry name" value="MANNITOL DEHYDROGENASE 2-RELATED"/>
    <property type="match status" value="1"/>
</dbReference>
<name>A0A8J8B9B0_9RHOB</name>
<dbReference type="InterPro" id="IPR013118">
    <property type="entry name" value="Mannitol_DH_C"/>
</dbReference>
<dbReference type="Gene3D" id="1.10.1040.10">
    <property type="entry name" value="N-(1-d-carboxylethyl)-l-norvaline Dehydrogenase, domain 2"/>
    <property type="match status" value="1"/>
</dbReference>
<accession>A0A8J8B9B0</accession>
<dbReference type="Pfam" id="PF08125">
    <property type="entry name" value="Mannitol_dh_C"/>
    <property type="match status" value="1"/>
</dbReference>
<reference evidence="4" key="1">
    <citation type="submission" date="2021-04" db="EMBL/GenBank/DDBJ databases">
        <authorList>
            <person name="Yoon J."/>
        </authorList>
    </citation>
    <scope>NUCLEOTIDE SEQUENCE</scope>
    <source>
        <strain evidence="4">KMU-90</strain>
    </source>
</reference>
<dbReference type="InterPro" id="IPR013131">
    <property type="entry name" value="Mannitol_DH_N"/>
</dbReference>
<dbReference type="Gene3D" id="3.40.50.720">
    <property type="entry name" value="NAD(P)-binding Rossmann-like Domain"/>
    <property type="match status" value="1"/>
</dbReference>
<dbReference type="Pfam" id="PF01232">
    <property type="entry name" value="Mannitol_dh"/>
    <property type="match status" value="1"/>
</dbReference>
<keyword evidence="1" id="KW-0560">Oxidoreductase</keyword>
<gene>
    <name evidence="4" type="ORF">KB874_14860</name>
</gene>
<organism evidence="4 5">
    <name type="scientific">Thetidibacter halocola</name>
    <dbReference type="NCBI Taxonomy" id="2827239"/>
    <lineage>
        <taxon>Bacteria</taxon>
        <taxon>Pseudomonadati</taxon>
        <taxon>Pseudomonadota</taxon>
        <taxon>Alphaproteobacteria</taxon>
        <taxon>Rhodobacterales</taxon>
        <taxon>Roseobacteraceae</taxon>
        <taxon>Thetidibacter</taxon>
    </lineage>
</organism>
<evidence type="ECO:0000256" key="1">
    <source>
        <dbReference type="ARBA" id="ARBA00023002"/>
    </source>
</evidence>
<evidence type="ECO:0000259" key="2">
    <source>
        <dbReference type="Pfam" id="PF01232"/>
    </source>
</evidence>
<feature type="domain" description="Mannitol dehydrogenase N-terminal" evidence="2">
    <location>
        <begin position="13"/>
        <end position="254"/>
    </location>
</feature>
<proteinExistence type="predicted"/>
<dbReference type="InterPro" id="IPR008927">
    <property type="entry name" value="6-PGluconate_DH-like_C_sf"/>
</dbReference>
<feature type="domain" description="Mannitol dehydrogenase C-terminal" evidence="3">
    <location>
        <begin position="264"/>
        <end position="423"/>
    </location>
</feature>
<dbReference type="InterPro" id="IPR000669">
    <property type="entry name" value="Mannitol_DH"/>
</dbReference>
<dbReference type="SUPFAM" id="SSF48179">
    <property type="entry name" value="6-phosphogluconate dehydrogenase C-terminal domain-like"/>
    <property type="match status" value="1"/>
</dbReference>
<protein>
    <submittedName>
        <fullName evidence="4">Mannitol dehydrogenase family protein</fullName>
    </submittedName>
</protein>
<dbReference type="PRINTS" id="PR00084">
    <property type="entry name" value="MTLDHDRGNASE"/>
</dbReference>
<dbReference type="RefSeq" id="WP_212537346.1">
    <property type="nucleotide sequence ID" value="NZ_JAGTUU010000006.1"/>
</dbReference>
<dbReference type="Proteomes" id="UP000681356">
    <property type="component" value="Unassembled WGS sequence"/>
</dbReference>
<evidence type="ECO:0000313" key="4">
    <source>
        <dbReference type="EMBL" id="MBS0125370.1"/>
    </source>
</evidence>
<sequence length="469" mass="49465">MIRSPLPAGLKTGILHLGLGAFHRAHQADYTHDAIAASGGDWGIEAVSMRDPALAEVLARQDGRFTLVERAPEGPVSKEITVIRHTHALPGNAAAVAARMADPAIHVVTITVTEKGYGADVGARRLNRADPAVAHDLAAPEEAPRSLAGLLCLGLGLRRAAGLDGLTLMSCDNLPDNGHVLRGIVLDHAGHTDPALSAWIAGHCTFPCSMVDRITPATTAETLALAGGDPAAVETEPFRQWVIEDAFAGPHPDWAAAGALIVADVRPFETMKLRLLNGAHSFLAYAGALLGLEFVRDVMADPLMARAVRRHMDSAAASLEPIPGFDPQAYIQALLDRFANPAIAHRCLQIAMDGSQKLPQRLFAPALDLAARDLPFDSCATATAVWLHFLAGRDAEGRTLPLVDPLADRLIEVTRLAGDDAGALVQGVGPLLGSVAETLWARPGWQASLARALVALRQDGLRPVLARGA</sequence>
<evidence type="ECO:0000313" key="5">
    <source>
        <dbReference type="Proteomes" id="UP000681356"/>
    </source>
</evidence>
<comment type="caution">
    <text evidence="4">The sequence shown here is derived from an EMBL/GenBank/DDBJ whole genome shotgun (WGS) entry which is preliminary data.</text>
</comment>
<dbReference type="AlphaFoldDB" id="A0A8J8B9B0"/>
<dbReference type="EMBL" id="JAGTUU010000006">
    <property type="protein sequence ID" value="MBS0125370.1"/>
    <property type="molecule type" value="Genomic_DNA"/>
</dbReference>
<keyword evidence="5" id="KW-1185">Reference proteome</keyword>
<dbReference type="InterPro" id="IPR013328">
    <property type="entry name" value="6PGD_dom2"/>
</dbReference>
<dbReference type="SUPFAM" id="SSF51735">
    <property type="entry name" value="NAD(P)-binding Rossmann-fold domains"/>
    <property type="match status" value="1"/>
</dbReference>
<dbReference type="InterPro" id="IPR036291">
    <property type="entry name" value="NAD(P)-bd_dom_sf"/>
</dbReference>
<dbReference type="PANTHER" id="PTHR43362">
    <property type="entry name" value="MANNITOL DEHYDROGENASE DSF1-RELATED"/>
    <property type="match status" value="1"/>
</dbReference>